<name>A0A556VAL8_BAGYA</name>
<reference evidence="1 2" key="1">
    <citation type="journal article" date="2019" name="Genome Biol. Evol.">
        <title>Whole-Genome Sequencing of the Giant Devil Catfish, Bagarius yarrelli.</title>
        <authorList>
            <person name="Jiang W."/>
            <person name="Lv Y."/>
            <person name="Cheng L."/>
            <person name="Yang K."/>
            <person name="Chao B."/>
            <person name="Wang X."/>
            <person name="Li Y."/>
            <person name="Pan X."/>
            <person name="You X."/>
            <person name="Zhang Y."/>
            <person name="Yang J."/>
            <person name="Li J."/>
            <person name="Zhang X."/>
            <person name="Liu S."/>
            <person name="Sun C."/>
            <person name="Yang J."/>
            <person name="Shi Q."/>
        </authorList>
    </citation>
    <scope>NUCLEOTIDE SEQUENCE [LARGE SCALE GENOMIC DNA]</scope>
    <source>
        <strain evidence="1">JWS20170419001</strain>
        <tissue evidence="1">Muscle</tissue>
    </source>
</reference>
<evidence type="ECO:0000313" key="2">
    <source>
        <dbReference type="Proteomes" id="UP000319801"/>
    </source>
</evidence>
<evidence type="ECO:0000313" key="1">
    <source>
        <dbReference type="EMBL" id="TTE36940.1"/>
    </source>
</evidence>
<gene>
    <name evidence="1" type="ORF">Baya_14718</name>
</gene>
<protein>
    <submittedName>
        <fullName evidence="1">Uncharacterized protein</fullName>
    </submittedName>
</protein>
<sequence length="127" mass="14636">MMIFTSVENRQESEERVSFVDLDLGAGALDKNQRIRRAGDAEAPVRWSDDYCDKNRWSKPGAIDALRARYNALFSAMTARRKSTKLQLRRSISEQLRDSTSKAWDLLWKNVRERRLAGQCMSPDVVV</sequence>
<dbReference type="EMBL" id="VCAZ01000188">
    <property type="protein sequence ID" value="TTE36940.1"/>
    <property type="molecule type" value="Genomic_DNA"/>
</dbReference>
<comment type="caution">
    <text evidence="1">The sequence shown here is derived from an EMBL/GenBank/DDBJ whole genome shotgun (WGS) entry which is preliminary data.</text>
</comment>
<organism evidence="1 2">
    <name type="scientific">Bagarius yarrelli</name>
    <name type="common">Goonch</name>
    <name type="synonym">Bagrus yarrelli</name>
    <dbReference type="NCBI Taxonomy" id="175774"/>
    <lineage>
        <taxon>Eukaryota</taxon>
        <taxon>Metazoa</taxon>
        <taxon>Chordata</taxon>
        <taxon>Craniata</taxon>
        <taxon>Vertebrata</taxon>
        <taxon>Euteleostomi</taxon>
        <taxon>Actinopterygii</taxon>
        <taxon>Neopterygii</taxon>
        <taxon>Teleostei</taxon>
        <taxon>Ostariophysi</taxon>
        <taxon>Siluriformes</taxon>
        <taxon>Sisoridae</taxon>
        <taxon>Sisorinae</taxon>
        <taxon>Bagarius</taxon>
    </lineage>
</organism>
<dbReference type="AlphaFoldDB" id="A0A556VAL8"/>
<dbReference type="Proteomes" id="UP000319801">
    <property type="component" value="Unassembled WGS sequence"/>
</dbReference>
<accession>A0A556VAL8</accession>
<keyword evidence="2" id="KW-1185">Reference proteome</keyword>
<proteinExistence type="predicted"/>
<dbReference type="OrthoDB" id="9796947at2759"/>